<protein>
    <submittedName>
        <fullName evidence="1">Uncharacterized protein</fullName>
    </submittedName>
</protein>
<name>A0ABU8U970_9ACTN</name>
<keyword evidence="2" id="KW-1185">Reference proteome</keyword>
<reference evidence="1 2" key="1">
    <citation type="submission" date="2024-03" db="EMBL/GenBank/DDBJ databases">
        <title>Novel Streptomyces species of biotechnological and ecological value are a feature of Machair soil.</title>
        <authorList>
            <person name="Prole J.R."/>
            <person name="Goodfellow M."/>
            <person name="Allenby N."/>
            <person name="Ward A.C."/>
        </authorList>
    </citation>
    <scope>NUCLEOTIDE SEQUENCE [LARGE SCALE GENOMIC DNA]</scope>
    <source>
        <strain evidence="1 2">MS1.HAVA.3</strain>
    </source>
</reference>
<dbReference type="Proteomes" id="UP001382904">
    <property type="component" value="Unassembled WGS sequence"/>
</dbReference>
<comment type="caution">
    <text evidence="1">The sequence shown here is derived from an EMBL/GenBank/DDBJ whole genome shotgun (WGS) entry which is preliminary data.</text>
</comment>
<gene>
    <name evidence="1" type="ORF">WKI68_30215</name>
</gene>
<dbReference type="EMBL" id="JBBKAM010000002">
    <property type="protein sequence ID" value="MEJ8644431.1"/>
    <property type="molecule type" value="Genomic_DNA"/>
</dbReference>
<accession>A0ABU8U970</accession>
<sequence length="119" mass="12390">MDRRGAGAEVSYTLHNIGNVTLRPRAGLTASGALGRRLLTRGLTGLPAELLPGQEVRLSTRWDGPPAVEWAEVTVHARADGTTAQGRVGYAAHPSLTAVLALTAVIWSALGAASGEWPV</sequence>
<organism evidence="1 2">
    <name type="scientific">Streptomyces caledonius</name>
    <dbReference type="NCBI Taxonomy" id="3134107"/>
    <lineage>
        <taxon>Bacteria</taxon>
        <taxon>Bacillati</taxon>
        <taxon>Actinomycetota</taxon>
        <taxon>Actinomycetes</taxon>
        <taxon>Kitasatosporales</taxon>
        <taxon>Streptomycetaceae</taxon>
        <taxon>Streptomyces</taxon>
    </lineage>
</organism>
<evidence type="ECO:0000313" key="1">
    <source>
        <dbReference type="EMBL" id="MEJ8644431.1"/>
    </source>
</evidence>
<proteinExistence type="predicted"/>
<evidence type="ECO:0000313" key="2">
    <source>
        <dbReference type="Proteomes" id="UP001382904"/>
    </source>
</evidence>